<evidence type="ECO:0000259" key="1">
    <source>
        <dbReference type="Pfam" id="PF13274"/>
    </source>
</evidence>
<dbReference type="InterPro" id="IPR025272">
    <property type="entry name" value="SocA_Panacea"/>
</dbReference>
<feature type="domain" description="Antitoxin SocA-like Panacea" evidence="1">
    <location>
        <begin position="4"/>
        <end position="45"/>
    </location>
</feature>
<dbReference type="Pfam" id="PF13274">
    <property type="entry name" value="SocA_Panacea"/>
    <property type="match status" value="1"/>
</dbReference>
<dbReference type="EMBL" id="JAJPPU010000002">
    <property type="protein sequence ID" value="MCD8473234.1"/>
    <property type="molecule type" value="Genomic_DNA"/>
</dbReference>
<evidence type="ECO:0000313" key="2">
    <source>
        <dbReference type="EMBL" id="MCD8473234.1"/>
    </source>
</evidence>
<name>A0ABS8TSY8_9GAMM</name>
<protein>
    <submittedName>
        <fullName evidence="2">DUF4065 domain-containing protein</fullName>
    </submittedName>
</protein>
<dbReference type="RefSeq" id="WP_230428163.1">
    <property type="nucleotide sequence ID" value="NZ_CP053627.1"/>
</dbReference>
<evidence type="ECO:0000313" key="3">
    <source>
        <dbReference type="Proteomes" id="UP001430701"/>
    </source>
</evidence>
<dbReference type="GeneID" id="93922818"/>
<organism evidence="2 3">
    <name type="scientific">Xylella taiwanensis</name>
    <dbReference type="NCBI Taxonomy" id="1444770"/>
    <lineage>
        <taxon>Bacteria</taxon>
        <taxon>Pseudomonadati</taxon>
        <taxon>Pseudomonadota</taxon>
        <taxon>Gammaproteobacteria</taxon>
        <taxon>Lysobacterales</taxon>
        <taxon>Lysobacteraceae</taxon>
        <taxon>Xylella</taxon>
    </lineage>
</organism>
<comment type="caution">
    <text evidence="2">The sequence shown here is derived from an EMBL/GenBank/DDBJ whole genome shotgun (WGS) entry which is preliminary data.</text>
</comment>
<sequence>MQVLKLVYIAHGWHLGFRQEPLLNKRVEAWRHGPVIRSLYEKVKKY</sequence>
<gene>
    <name evidence="2" type="ORF">LPH55_07140</name>
</gene>
<proteinExistence type="predicted"/>
<reference evidence="2" key="1">
    <citation type="submission" date="2021-11" db="EMBL/GenBank/DDBJ databases">
        <title>Genome sequence of Xylella taiwanensis PLS432.</title>
        <authorList>
            <person name="Weng L.-W."/>
            <person name="Su C.-C."/>
            <person name="Tsai C.-W."/>
            <person name="Kuo C.-H."/>
        </authorList>
    </citation>
    <scope>NUCLEOTIDE SEQUENCE</scope>
    <source>
        <strain evidence="2">PLS432</strain>
    </source>
</reference>
<dbReference type="Proteomes" id="UP001430701">
    <property type="component" value="Unassembled WGS sequence"/>
</dbReference>
<accession>A0ABS8TSY8</accession>
<keyword evidence="3" id="KW-1185">Reference proteome</keyword>